<dbReference type="PATRIC" id="fig|1051646.9.peg.3702"/>
<dbReference type="GeneID" id="23446807"/>
<dbReference type="KEGG" id="vtu:IX91_18925"/>
<evidence type="ECO:0000313" key="4">
    <source>
        <dbReference type="Proteomes" id="UP000003836"/>
    </source>
</evidence>
<reference evidence="3" key="1">
    <citation type="submission" date="2011-08" db="EMBL/GenBank/DDBJ databases">
        <authorList>
            <person name="Hoffman M."/>
            <person name="Strain E.A."/>
            <person name="Brown E."/>
            <person name="Allard M.W."/>
        </authorList>
    </citation>
    <scope>NUCLEOTIDE SEQUENCE</scope>
    <source>
        <strain evidence="3">ATCC 19109</strain>
    </source>
</reference>
<feature type="signal peptide" evidence="1">
    <location>
        <begin position="1"/>
        <end position="21"/>
    </location>
</feature>
<dbReference type="Proteomes" id="UP000003836">
    <property type="component" value="Unassembled WGS sequence"/>
</dbReference>
<dbReference type="EMBL" id="AFWI01000193">
    <property type="protein sequence ID" value="EGU48941.1"/>
    <property type="molecule type" value="Genomic_DNA"/>
</dbReference>
<feature type="chain" id="PRO_5003394049" evidence="1">
    <location>
        <begin position="22"/>
        <end position="214"/>
    </location>
</feature>
<protein>
    <submittedName>
        <fullName evidence="2">Uncharacterized protein</fullName>
    </submittedName>
</protein>
<keyword evidence="4" id="KW-1185">Reference proteome</keyword>
<dbReference type="Proteomes" id="UP000030071">
    <property type="component" value="Chromosome 2"/>
</dbReference>
<reference evidence="2 5" key="3">
    <citation type="submission" date="2014-08" db="EMBL/GenBank/DDBJ databases">
        <title>First Complete Genome Sequence of the Shellfish Pathogen Vibrio tubiashii.</title>
        <authorList>
            <person name="Richards G.P."/>
            <person name="Needleman D.S."/>
            <person name="Watson M.A."/>
            <person name="Bono J.L."/>
        </authorList>
    </citation>
    <scope>NUCLEOTIDE SEQUENCE [LARGE SCALE GENOMIC DNA]</scope>
    <source>
        <strain evidence="2 5">ATCC 19109</strain>
    </source>
</reference>
<dbReference type="HOGENOM" id="CLU_1288461_0_0_6"/>
<name>F9TBG4_9VIBR</name>
<dbReference type="EMBL" id="CP009355">
    <property type="protein sequence ID" value="AIW16173.1"/>
    <property type="molecule type" value="Genomic_DNA"/>
</dbReference>
<accession>F9TBG4</accession>
<reference evidence="3 4" key="2">
    <citation type="journal article" date="2012" name="Int. J. Syst. Evol. Microbiol.">
        <title>Vibrio caribbeanicus sp. nov., isolated from the marine sponge Scleritoderma cyanea.</title>
        <authorList>
            <person name="Hoffmann M."/>
            <person name="Monday S.R."/>
            <person name="Allard M.W."/>
            <person name="Strain E.A."/>
            <person name="Whittaker P."/>
            <person name="Naum M."/>
            <person name="McCarthy P.J."/>
            <person name="Lopez J.V."/>
            <person name="Fischer M."/>
            <person name="Brown E.W."/>
        </authorList>
    </citation>
    <scope>NUCLEOTIDE SEQUENCE [LARGE SCALE GENOMIC DNA]</scope>
    <source>
        <strain evidence="3 4">ATCC 19109</strain>
    </source>
</reference>
<evidence type="ECO:0000256" key="1">
    <source>
        <dbReference type="SAM" id="SignalP"/>
    </source>
</evidence>
<gene>
    <name evidence="2" type="ORF">IX91_18925</name>
    <name evidence="3" type="ORF">VITU9109_26498</name>
</gene>
<evidence type="ECO:0000313" key="2">
    <source>
        <dbReference type="EMBL" id="AIW16173.1"/>
    </source>
</evidence>
<dbReference type="RefSeq" id="WP_004747780.1">
    <property type="nucleotide sequence ID" value="NZ_AFWI01000193.1"/>
</dbReference>
<sequence>MRFFPLLVALALVTLSLVQLTQTVYTSSLTYSLSQYSDINNADYDSQRVDNERLLVSTILSLPNAGAHQYELAANILSWHSYLNYNSTSDEEVKQNLLKSIHLRPTWYAPYVQLHRLFAPDVNSFLTNSPQDLASRFGPYMNETKMMLYDIKFSQWEALKKKEQVELTTQFLTSARSFRFRDTLKALLDSSKSAQRMCKLLAFNDINHASCRKV</sequence>
<proteinExistence type="predicted"/>
<dbReference type="AlphaFoldDB" id="F9TBG4"/>
<dbReference type="STRING" id="1051646.IX91_18925"/>
<evidence type="ECO:0000313" key="3">
    <source>
        <dbReference type="EMBL" id="EGU48941.1"/>
    </source>
</evidence>
<keyword evidence="1" id="KW-0732">Signal</keyword>
<evidence type="ECO:0000313" key="5">
    <source>
        <dbReference type="Proteomes" id="UP000030071"/>
    </source>
</evidence>
<organism evidence="2 5">
    <name type="scientific">Vibrio tubiashii ATCC 19109</name>
    <dbReference type="NCBI Taxonomy" id="1051646"/>
    <lineage>
        <taxon>Bacteria</taxon>
        <taxon>Pseudomonadati</taxon>
        <taxon>Pseudomonadota</taxon>
        <taxon>Gammaproteobacteria</taxon>
        <taxon>Vibrionales</taxon>
        <taxon>Vibrionaceae</taxon>
        <taxon>Vibrio</taxon>
        <taxon>Vibrio oreintalis group</taxon>
    </lineage>
</organism>